<evidence type="ECO:0000313" key="2">
    <source>
        <dbReference type="Proteomes" id="UP000076738"/>
    </source>
</evidence>
<protein>
    <submittedName>
        <fullName evidence="1">Uncharacterized protein</fullName>
    </submittedName>
</protein>
<evidence type="ECO:0000313" key="1">
    <source>
        <dbReference type="EMBL" id="KZO91142.1"/>
    </source>
</evidence>
<organism evidence="1 2">
    <name type="scientific">Calocera viscosa (strain TUFC12733)</name>
    <dbReference type="NCBI Taxonomy" id="1330018"/>
    <lineage>
        <taxon>Eukaryota</taxon>
        <taxon>Fungi</taxon>
        <taxon>Dikarya</taxon>
        <taxon>Basidiomycota</taxon>
        <taxon>Agaricomycotina</taxon>
        <taxon>Dacrymycetes</taxon>
        <taxon>Dacrymycetales</taxon>
        <taxon>Dacrymycetaceae</taxon>
        <taxon>Calocera</taxon>
    </lineage>
</organism>
<dbReference type="Proteomes" id="UP000076738">
    <property type="component" value="Unassembled WGS sequence"/>
</dbReference>
<reference evidence="1 2" key="1">
    <citation type="journal article" date="2016" name="Mol. Biol. Evol.">
        <title>Comparative Genomics of Early-Diverging Mushroom-Forming Fungi Provides Insights into the Origins of Lignocellulose Decay Capabilities.</title>
        <authorList>
            <person name="Nagy L.G."/>
            <person name="Riley R."/>
            <person name="Tritt A."/>
            <person name="Adam C."/>
            <person name="Daum C."/>
            <person name="Floudas D."/>
            <person name="Sun H."/>
            <person name="Yadav J.S."/>
            <person name="Pangilinan J."/>
            <person name="Larsson K.H."/>
            <person name="Matsuura K."/>
            <person name="Barry K."/>
            <person name="Labutti K."/>
            <person name="Kuo R."/>
            <person name="Ohm R.A."/>
            <person name="Bhattacharya S.S."/>
            <person name="Shirouzu T."/>
            <person name="Yoshinaga Y."/>
            <person name="Martin F.M."/>
            <person name="Grigoriev I.V."/>
            <person name="Hibbett D.S."/>
        </authorList>
    </citation>
    <scope>NUCLEOTIDE SEQUENCE [LARGE SCALE GENOMIC DNA]</scope>
    <source>
        <strain evidence="1 2">TUFC12733</strain>
    </source>
</reference>
<dbReference type="AlphaFoldDB" id="A0A167H1S7"/>
<proteinExistence type="predicted"/>
<sequence length="127" mass="14067">MSLWPMRVTLGAGRRVPVLAPKRSQTDPILAYKTRPARFAILALTSTLCALVECTSLWDTSRTHAVLGARWIRLIGLLNRFAAALYGEQSFMSWQHGSFSQLQVFVSIVPQTLAFLGLHGGRQSIVL</sequence>
<gene>
    <name evidence="1" type="ORF">CALVIDRAFT_367336</name>
</gene>
<keyword evidence="2" id="KW-1185">Reference proteome</keyword>
<dbReference type="EMBL" id="KV417328">
    <property type="protein sequence ID" value="KZO91142.1"/>
    <property type="molecule type" value="Genomic_DNA"/>
</dbReference>
<accession>A0A167H1S7</accession>
<name>A0A167H1S7_CALVF</name>